<dbReference type="GO" id="GO:0030674">
    <property type="term" value="F:protein-macromolecule adaptor activity"/>
    <property type="evidence" value="ECO:0007669"/>
    <property type="project" value="TreeGrafter"/>
</dbReference>
<dbReference type="InterPro" id="IPR011022">
    <property type="entry name" value="Arrestin_C-like"/>
</dbReference>
<feature type="region of interest" description="Disordered" evidence="2">
    <location>
        <begin position="482"/>
        <end position="614"/>
    </location>
</feature>
<evidence type="ECO:0000256" key="1">
    <source>
        <dbReference type="ARBA" id="ARBA00005298"/>
    </source>
</evidence>
<dbReference type="RefSeq" id="XP_037151975.1">
    <property type="nucleotide sequence ID" value="XM_037291613.1"/>
</dbReference>
<dbReference type="Proteomes" id="UP000593566">
    <property type="component" value="Unassembled WGS sequence"/>
</dbReference>
<dbReference type="SUPFAM" id="SSF81296">
    <property type="entry name" value="E set domains"/>
    <property type="match status" value="1"/>
</dbReference>
<comment type="caution">
    <text evidence="4">The sequence shown here is derived from an EMBL/GenBank/DDBJ whole genome shotgun (WGS) entry which is preliminary data.</text>
</comment>
<dbReference type="PANTHER" id="PTHR11188">
    <property type="entry name" value="ARRESTIN DOMAIN CONTAINING PROTEIN"/>
    <property type="match status" value="1"/>
</dbReference>
<dbReference type="PANTHER" id="PTHR11188:SF17">
    <property type="entry name" value="FI21816P1"/>
    <property type="match status" value="1"/>
</dbReference>
<feature type="region of interest" description="Disordered" evidence="2">
    <location>
        <begin position="1"/>
        <end position="65"/>
    </location>
</feature>
<reference evidence="4 5" key="1">
    <citation type="journal article" date="2020" name="Genomics">
        <title>Complete, high-quality genomes from long-read metagenomic sequencing of two wolf lichen thalli reveals enigmatic genome architecture.</title>
        <authorList>
            <person name="McKenzie S.K."/>
            <person name="Walston R.F."/>
            <person name="Allen J.L."/>
        </authorList>
    </citation>
    <scope>NUCLEOTIDE SEQUENCE [LARGE SCALE GENOMIC DNA]</scope>
    <source>
        <strain evidence="4">WasteWater1</strain>
    </source>
</reference>
<keyword evidence="5" id="KW-1185">Reference proteome</keyword>
<evidence type="ECO:0000313" key="4">
    <source>
        <dbReference type="EMBL" id="KAF6222629.1"/>
    </source>
</evidence>
<feature type="compositionally biased region" description="Polar residues" evidence="2">
    <location>
        <begin position="514"/>
        <end position="525"/>
    </location>
</feature>
<dbReference type="GeneID" id="59329094"/>
<accession>A0A8H6CFP4</accession>
<dbReference type="SMART" id="SM01017">
    <property type="entry name" value="Arrestin_C"/>
    <property type="match status" value="1"/>
</dbReference>
<dbReference type="Pfam" id="PF02752">
    <property type="entry name" value="Arrestin_C"/>
    <property type="match status" value="1"/>
</dbReference>
<dbReference type="InterPro" id="IPR014752">
    <property type="entry name" value="Arrestin-like_C"/>
</dbReference>
<dbReference type="GO" id="GO:0070086">
    <property type="term" value="P:ubiquitin-dependent endocytosis"/>
    <property type="evidence" value="ECO:0007669"/>
    <property type="project" value="TreeGrafter"/>
</dbReference>
<dbReference type="EMBL" id="JACCJB010000011">
    <property type="protein sequence ID" value="KAF6222629.1"/>
    <property type="molecule type" value="Genomic_DNA"/>
</dbReference>
<name>A0A8H6CFP4_9LECA</name>
<comment type="similarity">
    <text evidence="1">Belongs to the arrestin family.</text>
</comment>
<dbReference type="AlphaFoldDB" id="A0A8H6CFP4"/>
<protein>
    <recommendedName>
        <fullName evidence="3">Arrestin C-terminal-like domain-containing protein</fullName>
    </recommendedName>
</protein>
<proteinExistence type="inferred from homology"/>
<feature type="compositionally biased region" description="Polar residues" evidence="2">
    <location>
        <begin position="535"/>
        <end position="552"/>
    </location>
</feature>
<dbReference type="InterPro" id="IPR014756">
    <property type="entry name" value="Ig_E-set"/>
</dbReference>
<dbReference type="Gene3D" id="2.60.40.640">
    <property type="match status" value="1"/>
</dbReference>
<dbReference type="GO" id="GO:0005886">
    <property type="term" value="C:plasma membrane"/>
    <property type="evidence" value="ECO:0007669"/>
    <property type="project" value="TreeGrafter"/>
</dbReference>
<organism evidence="4 5">
    <name type="scientific">Letharia lupina</name>
    <dbReference type="NCBI Taxonomy" id="560253"/>
    <lineage>
        <taxon>Eukaryota</taxon>
        <taxon>Fungi</taxon>
        <taxon>Dikarya</taxon>
        <taxon>Ascomycota</taxon>
        <taxon>Pezizomycotina</taxon>
        <taxon>Lecanoromycetes</taxon>
        <taxon>OSLEUM clade</taxon>
        <taxon>Lecanoromycetidae</taxon>
        <taxon>Lecanorales</taxon>
        <taxon>Lecanorineae</taxon>
        <taxon>Parmeliaceae</taxon>
        <taxon>Letharia</taxon>
    </lineage>
</organism>
<dbReference type="GO" id="GO:0005829">
    <property type="term" value="C:cytosol"/>
    <property type="evidence" value="ECO:0007669"/>
    <property type="project" value="TreeGrafter"/>
</dbReference>
<evidence type="ECO:0000259" key="3">
    <source>
        <dbReference type="SMART" id="SM01017"/>
    </source>
</evidence>
<feature type="compositionally biased region" description="Low complexity" evidence="2">
    <location>
        <begin position="18"/>
        <end position="36"/>
    </location>
</feature>
<evidence type="ECO:0000313" key="5">
    <source>
        <dbReference type="Proteomes" id="UP000593566"/>
    </source>
</evidence>
<sequence>MPGECLSHLSSIPERGSSKSISQRSSAVSMRLAASHAPPPLPSHGMSNNGTTVPARGRSTSPIRRPNVLTLRRAPSRTFAPLVMPTDLLDTPRLTHPRLNLAIHLSAPIFMGGATVEGEIHVGIDGGPFQTRRKSTAGLALSKISATLVGVERCKGRQDMFRALSSDLIDAAHPPPASMAPDPGPDTTWDVQPSSSTLPFRLDLPVVMGPPPYKSKKVGISYWLCTLAEFEIYGKKHFVRQSREVTVLTVHDPEKALVNLSSPLLAVDEMPMSKRSSTRTVKLTAGLHRQTWISGYPIFVDMHIDNKSSKDVRKVELQLEKTTLFHNYPAPSTNAVSADVLRLPDHRQTEIVVRKDLADGFQGVVSLSQDFRTCQLELPTGLVSIETGRFFGIRYFLNVQITCSFNKHLKVQLPITIIHPNSIDIPPNSLAQVAASIEHKHRNHSSTSGTGSPYRYRAGQAFTAARRQSYLQLRKDTLGSTEMEELTRTLEGSPRRMALRLGESPRKTKVARRQSANVLGSSSRSSHQHLLPRSSFDTMTNTKYSMPRSSFETVRPLEQRGSPQRRVSRGPRSSLERKVLKGLRGSFETSGPRLQRSTSGLAFDDSDKENYAPK</sequence>
<gene>
    <name evidence="4" type="ORF">HO133_000676</name>
</gene>
<feature type="domain" description="Arrestin C-terminal-like" evidence="3">
    <location>
        <begin position="277"/>
        <end position="422"/>
    </location>
</feature>
<dbReference type="InterPro" id="IPR050357">
    <property type="entry name" value="Arrestin_domain-protein"/>
</dbReference>
<feature type="compositionally biased region" description="Polar residues" evidence="2">
    <location>
        <begin position="45"/>
        <end position="62"/>
    </location>
</feature>
<dbReference type="GO" id="GO:0031625">
    <property type="term" value="F:ubiquitin protein ligase binding"/>
    <property type="evidence" value="ECO:0007669"/>
    <property type="project" value="TreeGrafter"/>
</dbReference>
<evidence type="ECO:0000256" key="2">
    <source>
        <dbReference type="SAM" id="MobiDB-lite"/>
    </source>
</evidence>